<name>A0A1Y3BJH2_EURMA</name>
<gene>
    <name evidence="1" type="ORF">BLA29_012005</name>
</gene>
<accession>A0A1Y3BJH2</accession>
<protein>
    <submittedName>
        <fullName evidence="1">Uncharacterized protein</fullName>
    </submittedName>
</protein>
<comment type="caution">
    <text evidence="1">The sequence shown here is derived from an EMBL/GenBank/DDBJ whole genome shotgun (WGS) entry which is preliminary data.</text>
</comment>
<reference evidence="1 2" key="1">
    <citation type="submission" date="2017-03" db="EMBL/GenBank/DDBJ databases">
        <title>Genome Survey of Euroglyphus maynei.</title>
        <authorList>
            <person name="Arlian L.G."/>
            <person name="Morgan M.S."/>
            <person name="Rider S.D."/>
        </authorList>
    </citation>
    <scope>NUCLEOTIDE SEQUENCE [LARGE SCALE GENOMIC DNA]</scope>
    <source>
        <strain evidence="1">Arlian Lab</strain>
        <tissue evidence="1">Whole body</tissue>
    </source>
</reference>
<dbReference type="EMBL" id="MUJZ01015638">
    <property type="protein sequence ID" value="OTF81012.1"/>
    <property type="molecule type" value="Genomic_DNA"/>
</dbReference>
<dbReference type="AlphaFoldDB" id="A0A1Y3BJH2"/>
<sequence length="66" mass="7516">MDMISSTTFVQPSIFAKAVGASIIYPMDRSEMNNRHSINDESIIHKTAIELIESIRKTNENKFVIM</sequence>
<evidence type="ECO:0000313" key="1">
    <source>
        <dbReference type="EMBL" id="OTF81012.1"/>
    </source>
</evidence>
<proteinExistence type="predicted"/>
<organism evidence="1 2">
    <name type="scientific">Euroglyphus maynei</name>
    <name type="common">Mayne's house dust mite</name>
    <dbReference type="NCBI Taxonomy" id="6958"/>
    <lineage>
        <taxon>Eukaryota</taxon>
        <taxon>Metazoa</taxon>
        <taxon>Ecdysozoa</taxon>
        <taxon>Arthropoda</taxon>
        <taxon>Chelicerata</taxon>
        <taxon>Arachnida</taxon>
        <taxon>Acari</taxon>
        <taxon>Acariformes</taxon>
        <taxon>Sarcoptiformes</taxon>
        <taxon>Astigmata</taxon>
        <taxon>Psoroptidia</taxon>
        <taxon>Analgoidea</taxon>
        <taxon>Pyroglyphidae</taxon>
        <taxon>Pyroglyphinae</taxon>
        <taxon>Euroglyphus</taxon>
    </lineage>
</organism>
<dbReference type="Proteomes" id="UP000194236">
    <property type="component" value="Unassembled WGS sequence"/>
</dbReference>
<evidence type="ECO:0000313" key="2">
    <source>
        <dbReference type="Proteomes" id="UP000194236"/>
    </source>
</evidence>
<keyword evidence="2" id="KW-1185">Reference proteome</keyword>